<dbReference type="AlphaFoldDB" id="A0AAE0Y0R3"/>
<reference evidence="2" key="1">
    <citation type="journal article" date="2023" name="G3 (Bethesda)">
        <title>A reference genome for the long-term kleptoplast-retaining sea slug Elysia crispata morphotype clarki.</title>
        <authorList>
            <person name="Eastman K.E."/>
            <person name="Pendleton A.L."/>
            <person name="Shaikh M.A."/>
            <person name="Suttiyut T."/>
            <person name="Ogas R."/>
            <person name="Tomko P."/>
            <person name="Gavelis G."/>
            <person name="Widhalm J.R."/>
            <person name="Wisecaver J.H."/>
        </authorList>
    </citation>
    <scope>NUCLEOTIDE SEQUENCE</scope>
    <source>
        <strain evidence="2">ECLA1</strain>
    </source>
</reference>
<evidence type="ECO:0000256" key="1">
    <source>
        <dbReference type="SAM" id="MobiDB-lite"/>
    </source>
</evidence>
<keyword evidence="3" id="KW-1185">Reference proteome</keyword>
<sequence>MHAADERDQAPGTWWRPCSPEPGRSGLKFTLQREGKPKPVAFAVPLLGPQRLGPQRLRGLNLGVRNTFRGTPRAALVKDWVPASAGDIRLTCRNAYSRSS</sequence>
<protein>
    <submittedName>
        <fullName evidence="2">Uncharacterized protein</fullName>
    </submittedName>
</protein>
<gene>
    <name evidence="2" type="ORF">RRG08_013513</name>
</gene>
<dbReference type="Proteomes" id="UP001283361">
    <property type="component" value="Unassembled WGS sequence"/>
</dbReference>
<proteinExistence type="predicted"/>
<dbReference type="EMBL" id="JAWDGP010007172">
    <property type="protein sequence ID" value="KAK3728790.1"/>
    <property type="molecule type" value="Genomic_DNA"/>
</dbReference>
<accession>A0AAE0Y0R3</accession>
<comment type="caution">
    <text evidence="2">The sequence shown here is derived from an EMBL/GenBank/DDBJ whole genome shotgun (WGS) entry which is preliminary data.</text>
</comment>
<name>A0AAE0Y0R3_9GAST</name>
<feature type="region of interest" description="Disordered" evidence="1">
    <location>
        <begin position="1"/>
        <end position="27"/>
    </location>
</feature>
<evidence type="ECO:0000313" key="2">
    <source>
        <dbReference type="EMBL" id="KAK3728790.1"/>
    </source>
</evidence>
<evidence type="ECO:0000313" key="3">
    <source>
        <dbReference type="Proteomes" id="UP001283361"/>
    </source>
</evidence>
<organism evidence="2 3">
    <name type="scientific">Elysia crispata</name>
    <name type="common">lettuce slug</name>
    <dbReference type="NCBI Taxonomy" id="231223"/>
    <lineage>
        <taxon>Eukaryota</taxon>
        <taxon>Metazoa</taxon>
        <taxon>Spiralia</taxon>
        <taxon>Lophotrochozoa</taxon>
        <taxon>Mollusca</taxon>
        <taxon>Gastropoda</taxon>
        <taxon>Heterobranchia</taxon>
        <taxon>Euthyneura</taxon>
        <taxon>Panpulmonata</taxon>
        <taxon>Sacoglossa</taxon>
        <taxon>Placobranchoidea</taxon>
        <taxon>Plakobranchidae</taxon>
        <taxon>Elysia</taxon>
    </lineage>
</organism>